<dbReference type="InterPro" id="IPR007296">
    <property type="entry name" value="DUF403"/>
</dbReference>
<evidence type="ECO:0000313" key="2">
    <source>
        <dbReference type="EMBL" id="QDU30088.1"/>
    </source>
</evidence>
<dbReference type="AlphaFoldDB" id="A0A517YIN9"/>
<protein>
    <recommendedName>
        <fullName evidence="1">DUF403 domain-containing protein</fullName>
    </recommendedName>
</protein>
<sequence length="324" mass="36647">MLSRVADSIFWMSRAIERAQNIARFINVNLKLSLELGPAAQSQWAPLIYTSGDQERFAELYGEFTQRNVIDFLAFDSKNDNSIVSCLRTARENARTVREMISTMMWEELNKFFLSVRAAANDQTILDSPYEFFTQVILASHLMEGITDATMSHDEPWHFARLGRLLERADKTSRILDVKYFILLPSVGDVGTNIDTIQWGALLESASALEMYRKRHGRIAPESVADFLILDREFPRAMHHCLIESEKSLSAIAGGRADRVYNVAEQKLGRLRADVNYSLIREIIDGGLHEFIDGFQVKLNEVGAAIHETFFAAPPSILEPVSSQ</sequence>
<evidence type="ECO:0000259" key="1">
    <source>
        <dbReference type="Pfam" id="PF04168"/>
    </source>
</evidence>
<accession>A0A517YIN9</accession>
<dbReference type="OrthoDB" id="9803532at2"/>
<dbReference type="EMBL" id="CP036274">
    <property type="protein sequence ID" value="QDU30088.1"/>
    <property type="molecule type" value="Genomic_DNA"/>
</dbReference>
<reference evidence="2 3" key="1">
    <citation type="submission" date="2019-02" db="EMBL/GenBank/DDBJ databases">
        <title>Deep-cultivation of Planctomycetes and their phenomic and genomic characterization uncovers novel biology.</title>
        <authorList>
            <person name="Wiegand S."/>
            <person name="Jogler M."/>
            <person name="Boedeker C."/>
            <person name="Pinto D."/>
            <person name="Vollmers J."/>
            <person name="Rivas-Marin E."/>
            <person name="Kohn T."/>
            <person name="Peeters S.H."/>
            <person name="Heuer A."/>
            <person name="Rast P."/>
            <person name="Oberbeckmann S."/>
            <person name="Bunk B."/>
            <person name="Jeske O."/>
            <person name="Meyerdierks A."/>
            <person name="Storesund J.E."/>
            <person name="Kallscheuer N."/>
            <person name="Luecker S."/>
            <person name="Lage O.M."/>
            <person name="Pohl T."/>
            <person name="Merkel B.J."/>
            <person name="Hornburger P."/>
            <person name="Mueller R.-W."/>
            <person name="Bruemmer F."/>
            <person name="Labrenz M."/>
            <person name="Spormann A.M."/>
            <person name="Op den Camp H."/>
            <person name="Overmann J."/>
            <person name="Amann R."/>
            <person name="Jetten M.S.M."/>
            <person name="Mascher T."/>
            <person name="Medema M.H."/>
            <person name="Devos D.P."/>
            <person name="Kaster A.-K."/>
            <person name="Ovreas L."/>
            <person name="Rohde M."/>
            <person name="Galperin M.Y."/>
            <person name="Jogler C."/>
        </authorList>
    </citation>
    <scope>NUCLEOTIDE SEQUENCE [LARGE SCALE GENOMIC DNA]</scope>
    <source>
        <strain evidence="2 3">ETA_A8</strain>
    </source>
</reference>
<dbReference type="RefSeq" id="WP_145094974.1">
    <property type="nucleotide sequence ID" value="NZ_CP036274.1"/>
</dbReference>
<organism evidence="2 3">
    <name type="scientific">Anatilimnocola aggregata</name>
    <dbReference type="NCBI Taxonomy" id="2528021"/>
    <lineage>
        <taxon>Bacteria</taxon>
        <taxon>Pseudomonadati</taxon>
        <taxon>Planctomycetota</taxon>
        <taxon>Planctomycetia</taxon>
        <taxon>Pirellulales</taxon>
        <taxon>Pirellulaceae</taxon>
        <taxon>Anatilimnocola</taxon>
    </lineage>
</organism>
<evidence type="ECO:0000313" key="3">
    <source>
        <dbReference type="Proteomes" id="UP000315017"/>
    </source>
</evidence>
<dbReference type="Proteomes" id="UP000315017">
    <property type="component" value="Chromosome"/>
</dbReference>
<feature type="domain" description="DUF403" evidence="1">
    <location>
        <begin position="1"/>
        <end position="311"/>
    </location>
</feature>
<dbReference type="InterPro" id="IPR051680">
    <property type="entry name" value="ATP-dep_Glu-Cys_Ligase-2"/>
</dbReference>
<dbReference type="PANTHER" id="PTHR34595">
    <property type="entry name" value="BLR5612 PROTEIN"/>
    <property type="match status" value="1"/>
</dbReference>
<gene>
    <name evidence="2" type="ORF">ETAA8_52070</name>
</gene>
<dbReference type="PANTHER" id="PTHR34595:SF7">
    <property type="entry name" value="SLL1039 PROTEIN"/>
    <property type="match status" value="1"/>
</dbReference>
<dbReference type="KEGG" id="aagg:ETAA8_52070"/>
<proteinExistence type="predicted"/>
<keyword evidence="3" id="KW-1185">Reference proteome</keyword>
<name>A0A517YIN9_9BACT</name>
<dbReference type="Pfam" id="PF04168">
    <property type="entry name" value="Alpha-E"/>
    <property type="match status" value="1"/>
</dbReference>